<comment type="caution">
    <text evidence="2">The sequence shown here is derived from an EMBL/GenBank/DDBJ whole genome shotgun (WGS) entry which is preliminary data.</text>
</comment>
<name>A0ABD2ZKG6_9GENT</name>
<keyword evidence="1" id="KW-1133">Transmembrane helix</keyword>
<accession>A0ABD2ZKG6</accession>
<keyword evidence="3" id="KW-1185">Reference proteome</keyword>
<reference evidence="2 3" key="1">
    <citation type="submission" date="2024-11" db="EMBL/GenBank/DDBJ databases">
        <title>A near-complete genome assembly of Cinchona calisaya.</title>
        <authorList>
            <person name="Lian D.C."/>
            <person name="Zhao X.W."/>
            <person name="Wei L."/>
        </authorList>
    </citation>
    <scope>NUCLEOTIDE SEQUENCE [LARGE SCALE GENOMIC DNA]</scope>
    <source>
        <tissue evidence="2">Nenye</tissue>
    </source>
</reference>
<keyword evidence="1" id="KW-0812">Transmembrane</keyword>
<protein>
    <submittedName>
        <fullName evidence="2">Uncharacterized protein</fullName>
    </submittedName>
</protein>
<proteinExistence type="predicted"/>
<sequence>MSRMTNFVKSSLGPVELYKYYSSFCLDLPWNVMDEEFSYSGQWSTRSSQVRWKEEAIVVTEDKSLGLHKTLVRIQARTRIFVFYVSRLNIIPNDLVIVVSFIVFLFYKLGYTFLNNYKYIIT</sequence>
<dbReference type="Proteomes" id="UP001630127">
    <property type="component" value="Unassembled WGS sequence"/>
</dbReference>
<gene>
    <name evidence="2" type="ORF">ACH5RR_018091</name>
</gene>
<feature type="transmembrane region" description="Helical" evidence="1">
    <location>
        <begin position="81"/>
        <end position="107"/>
    </location>
</feature>
<evidence type="ECO:0000313" key="2">
    <source>
        <dbReference type="EMBL" id="KAL3519942.1"/>
    </source>
</evidence>
<dbReference type="EMBL" id="JBJUIK010000008">
    <property type="protein sequence ID" value="KAL3519942.1"/>
    <property type="molecule type" value="Genomic_DNA"/>
</dbReference>
<evidence type="ECO:0000256" key="1">
    <source>
        <dbReference type="SAM" id="Phobius"/>
    </source>
</evidence>
<keyword evidence="1" id="KW-0472">Membrane</keyword>
<evidence type="ECO:0000313" key="3">
    <source>
        <dbReference type="Proteomes" id="UP001630127"/>
    </source>
</evidence>
<dbReference type="AlphaFoldDB" id="A0ABD2ZKG6"/>
<organism evidence="2 3">
    <name type="scientific">Cinchona calisaya</name>
    <dbReference type="NCBI Taxonomy" id="153742"/>
    <lineage>
        <taxon>Eukaryota</taxon>
        <taxon>Viridiplantae</taxon>
        <taxon>Streptophyta</taxon>
        <taxon>Embryophyta</taxon>
        <taxon>Tracheophyta</taxon>
        <taxon>Spermatophyta</taxon>
        <taxon>Magnoliopsida</taxon>
        <taxon>eudicotyledons</taxon>
        <taxon>Gunneridae</taxon>
        <taxon>Pentapetalae</taxon>
        <taxon>asterids</taxon>
        <taxon>lamiids</taxon>
        <taxon>Gentianales</taxon>
        <taxon>Rubiaceae</taxon>
        <taxon>Cinchonoideae</taxon>
        <taxon>Cinchoneae</taxon>
        <taxon>Cinchona</taxon>
    </lineage>
</organism>